<reference evidence="2 3" key="1">
    <citation type="submission" date="2013-05" db="EMBL/GenBank/DDBJ databases">
        <title>The Genome Sequence of Corynebacterium pyruviciproducens 1773O (ATCC BAA-1742).</title>
        <authorList>
            <consortium name="The Broad Institute Genomics Platform"/>
            <person name="Earl A."/>
            <person name="Ward D."/>
            <person name="Feldgarden M."/>
            <person name="Gevers D."/>
            <person name="Tong J."/>
            <person name="Walker B."/>
            <person name="Young S."/>
            <person name="Zeng Q."/>
            <person name="Gargeya S."/>
            <person name="Fitzgerald M."/>
            <person name="Haas B."/>
            <person name="Abouelleil A."/>
            <person name="Allen A.W."/>
            <person name="Alvarado L."/>
            <person name="Arachchi H.M."/>
            <person name="Berlin A.M."/>
            <person name="Chapman S.B."/>
            <person name="Gainer-Dewar J."/>
            <person name="Goldberg J."/>
            <person name="Griggs A."/>
            <person name="Gujja S."/>
            <person name="Hansen M."/>
            <person name="Howarth C."/>
            <person name="Imamovic A."/>
            <person name="Ireland A."/>
            <person name="Larimer J."/>
            <person name="McCowan C."/>
            <person name="Murphy C."/>
            <person name="Pearson M."/>
            <person name="Poon T.W."/>
            <person name="Priest M."/>
            <person name="Roberts A."/>
            <person name="Saif S."/>
            <person name="Shea T."/>
            <person name="Sisk P."/>
            <person name="Sykes S."/>
            <person name="Wortman J."/>
            <person name="Nusbaum C."/>
            <person name="Birren B."/>
        </authorList>
    </citation>
    <scope>NUCLEOTIDE SEQUENCE [LARGE SCALE GENOMIC DNA]</scope>
    <source>
        <strain evidence="2 3">ATCC BAA-1742</strain>
    </source>
</reference>
<dbReference type="InterPro" id="IPR038720">
    <property type="entry name" value="YprB_RNase_H-like_dom"/>
</dbReference>
<dbReference type="PATRIC" id="fig|1125779.3.peg.1647"/>
<evidence type="ECO:0000313" key="3">
    <source>
        <dbReference type="Proteomes" id="UP000014408"/>
    </source>
</evidence>
<dbReference type="SUPFAM" id="SSF53098">
    <property type="entry name" value="Ribonuclease H-like"/>
    <property type="match status" value="1"/>
</dbReference>
<feature type="domain" description="YprB ribonuclease H-like" evidence="1">
    <location>
        <begin position="281"/>
        <end position="448"/>
    </location>
</feature>
<dbReference type="Proteomes" id="UP000014408">
    <property type="component" value="Unassembled WGS sequence"/>
</dbReference>
<sequence length="460" mass="50962">MVQASDLVGCRFKSVMRRRYPDAPYPPEAQARHQRRQEGVEKLLASLPTRKAIGDRGVFTRADAGGDFFTTLEEMAAKTTLITRPYIDCEALVRVGDLYAPLVMSTHKVAYPAKTTTQVLAVPRIGLGAPVTAHLIARHHTFDSYRVSLAARELARLGHDCGRAIVVGQDLEVGLIVASAELHPATDRALSTPEPTGPRRVKECAGCRFWPRCERILTDEDHISLFLPGDKACPYMARGIHTVSQLIGTGNRLARAWRDGVPVLRKVSTSAPLFDVEIDVDMEAYLNHGVYLWGTYDQHTYRPFATWGELGGDAEARNFAEFWTYLMDMRASTTSFAAFCYAAGGENHWLRTSAKKFHRYKGVPSLVEVDSFITSGQWIDVFKLVKSQLVGPTGLGLKVVAPLAGFTWEEEGVDGEESIELYRAGETDRLLRYNRDDCIATAAVRHWLAQGAPGIPDLNP</sequence>
<dbReference type="RefSeq" id="WP_016458431.1">
    <property type="nucleotide sequence ID" value="NZ_KE150447.1"/>
</dbReference>
<dbReference type="STRING" id="1125779.HMPREF1219_01686"/>
<comment type="caution">
    <text evidence="2">The sequence shown here is derived from an EMBL/GenBank/DDBJ whole genome shotgun (WGS) entry which is preliminary data.</text>
</comment>
<dbReference type="AlphaFoldDB" id="S2Z2L2"/>
<gene>
    <name evidence="2" type="ORF">HMPREF1219_01686</name>
</gene>
<dbReference type="HOGENOM" id="CLU_027557_0_0_11"/>
<accession>S2Z2L2</accession>
<proteinExistence type="predicted"/>
<keyword evidence="3" id="KW-1185">Reference proteome</keyword>
<dbReference type="EMBL" id="ATBY01000015">
    <property type="protein sequence ID" value="EPD68505.1"/>
    <property type="molecule type" value="Genomic_DNA"/>
</dbReference>
<protein>
    <recommendedName>
        <fullName evidence="1">YprB ribonuclease H-like domain-containing protein</fullName>
    </recommendedName>
</protein>
<evidence type="ECO:0000313" key="2">
    <source>
        <dbReference type="EMBL" id="EPD68505.1"/>
    </source>
</evidence>
<dbReference type="eggNOG" id="COG2251">
    <property type="taxonomic scope" value="Bacteria"/>
</dbReference>
<evidence type="ECO:0000259" key="1">
    <source>
        <dbReference type="Pfam" id="PF13482"/>
    </source>
</evidence>
<dbReference type="InterPro" id="IPR012337">
    <property type="entry name" value="RNaseH-like_sf"/>
</dbReference>
<organism evidence="2 3">
    <name type="scientific">Corynebacterium pyruviciproducens ATCC BAA-1742</name>
    <dbReference type="NCBI Taxonomy" id="1125779"/>
    <lineage>
        <taxon>Bacteria</taxon>
        <taxon>Bacillati</taxon>
        <taxon>Actinomycetota</taxon>
        <taxon>Actinomycetes</taxon>
        <taxon>Mycobacteriales</taxon>
        <taxon>Corynebacteriaceae</taxon>
        <taxon>Corynebacterium</taxon>
    </lineage>
</organism>
<dbReference type="Pfam" id="PF13482">
    <property type="entry name" value="RNase_H_2"/>
    <property type="match status" value="1"/>
</dbReference>
<name>S2Z2L2_9CORY</name>